<accession>A0ABS4Z7C7</accession>
<keyword evidence="3" id="KW-0460">Magnesium</keyword>
<dbReference type="InterPro" id="IPR040442">
    <property type="entry name" value="Pyrv_kinase-like_dom_sf"/>
</dbReference>
<keyword evidence="5" id="KW-1185">Reference proteome</keyword>
<evidence type="ECO:0000256" key="2">
    <source>
        <dbReference type="ARBA" id="ARBA00022723"/>
    </source>
</evidence>
<comment type="cofactor">
    <cofactor evidence="1">
        <name>Mg(2+)</name>
        <dbReference type="ChEBI" id="CHEBI:18420"/>
    </cofactor>
</comment>
<organism evidence="4 5">
    <name type="scientific">Microlunatus capsulatus</name>
    <dbReference type="NCBI Taxonomy" id="99117"/>
    <lineage>
        <taxon>Bacteria</taxon>
        <taxon>Bacillati</taxon>
        <taxon>Actinomycetota</taxon>
        <taxon>Actinomycetes</taxon>
        <taxon>Propionibacteriales</taxon>
        <taxon>Propionibacteriaceae</taxon>
        <taxon>Microlunatus</taxon>
    </lineage>
</organism>
<reference evidence="4 5" key="1">
    <citation type="submission" date="2021-03" db="EMBL/GenBank/DDBJ databases">
        <title>Sequencing the genomes of 1000 actinobacteria strains.</title>
        <authorList>
            <person name="Klenk H.-P."/>
        </authorList>
    </citation>
    <scope>NUCLEOTIDE SEQUENCE [LARGE SCALE GENOMIC DNA]</scope>
    <source>
        <strain evidence="4 5">DSM 12936</strain>
    </source>
</reference>
<evidence type="ECO:0000256" key="1">
    <source>
        <dbReference type="ARBA" id="ARBA00001946"/>
    </source>
</evidence>
<keyword evidence="4" id="KW-0456">Lyase</keyword>
<keyword evidence="2" id="KW-0479">Metal-binding</keyword>
<dbReference type="Proteomes" id="UP000758168">
    <property type="component" value="Unassembled WGS sequence"/>
</dbReference>
<dbReference type="Pfam" id="PF22484">
    <property type="entry name" value="DUF6986"/>
    <property type="match status" value="1"/>
</dbReference>
<proteinExistence type="predicted"/>
<dbReference type="InterPro" id="IPR015813">
    <property type="entry name" value="Pyrv/PenolPyrv_kinase-like_dom"/>
</dbReference>
<dbReference type="SUPFAM" id="SSF51621">
    <property type="entry name" value="Phosphoenolpyruvate/pyruvate domain"/>
    <property type="match status" value="1"/>
</dbReference>
<evidence type="ECO:0000256" key="3">
    <source>
        <dbReference type="ARBA" id="ARBA00022842"/>
    </source>
</evidence>
<comment type="caution">
    <text evidence="4">The sequence shown here is derived from an EMBL/GenBank/DDBJ whole genome shotgun (WGS) entry which is preliminary data.</text>
</comment>
<dbReference type="PANTHER" id="PTHR32308:SF10">
    <property type="entry name" value="CITRATE LYASE SUBUNIT BETA"/>
    <property type="match status" value="1"/>
</dbReference>
<dbReference type="GO" id="GO:0016829">
    <property type="term" value="F:lyase activity"/>
    <property type="evidence" value="ECO:0007669"/>
    <property type="project" value="UniProtKB-KW"/>
</dbReference>
<evidence type="ECO:0000313" key="4">
    <source>
        <dbReference type="EMBL" id="MBP2416951.1"/>
    </source>
</evidence>
<dbReference type="RefSeq" id="WP_210055052.1">
    <property type="nucleotide sequence ID" value="NZ_BAAAMH010000004.1"/>
</dbReference>
<dbReference type="Gene3D" id="3.20.20.60">
    <property type="entry name" value="Phosphoenolpyruvate-binding domains"/>
    <property type="match status" value="1"/>
</dbReference>
<protein>
    <submittedName>
        <fullName evidence="4">Citrate lyase beta subunit</fullName>
    </submittedName>
</protein>
<gene>
    <name evidence="4" type="ORF">JOF54_001873</name>
</gene>
<name>A0ABS4Z7C7_9ACTN</name>
<sequence>MSGPAPAAPRTGLGAADLDALDAALASDDAERLARYPGERTDRQPVHTVYVPADRVRADLAPAWGARALAALEEHAPRPDALATATGLPADEVGEVWDRVRAKLAREPVEDLRVDLEDGYGTRPDAEEDAHAVAAGSALAHAVAAGSAPPYLGVRCKSLEAGTRRRGLRSLDLLLGALLTDGGLPPGFVVTLPKVTSVAQVAAMVDVCGRLERGHGLAADTLRFEIQVETPQAVLLADGTAGVAPMVQAAAGRCTGLHFGTYDYTAALGVAGGQQALDHPAADHAKAVLQLAAAGTGVRVSDGSTNLLPVGDRAAVHAGWARHSRLVRRSLERGFYQGWDLHPAQLPTRYLSTYLFFRSGLAGTGDRLRRYLAGRSDGGALDEPATAQALAAFLVRGAHCGAVTADEVAALTGSDLAVVAALADRRVG</sequence>
<evidence type="ECO:0000313" key="5">
    <source>
        <dbReference type="Proteomes" id="UP000758168"/>
    </source>
</evidence>
<dbReference type="PANTHER" id="PTHR32308">
    <property type="entry name" value="LYASE BETA SUBUNIT, PUTATIVE (AFU_ORTHOLOGUE AFUA_4G13030)-RELATED"/>
    <property type="match status" value="1"/>
</dbReference>
<dbReference type="EMBL" id="JAGIOB010000001">
    <property type="protein sequence ID" value="MBP2416951.1"/>
    <property type="molecule type" value="Genomic_DNA"/>
</dbReference>
<dbReference type="InterPro" id="IPR054255">
    <property type="entry name" value="DUF6986"/>
</dbReference>